<feature type="region of interest" description="Disordered" evidence="17">
    <location>
        <begin position="96"/>
        <end position="122"/>
    </location>
</feature>
<dbReference type="GO" id="GO:0005694">
    <property type="term" value="C:chromosome"/>
    <property type="evidence" value="ECO:0007669"/>
    <property type="project" value="UniProtKB-SubCell"/>
</dbReference>
<dbReference type="PROSITE" id="PS50020">
    <property type="entry name" value="WW_DOMAIN_2"/>
    <property type="match status" value="1"/>
</dbReference>
<dbReference type="Proteomes" id="UP000494165">
    <property type="component" value="Unassembled WGS sequence"/>
</dbReference>
<feature type="region of interest" description="Disordered" evidence="17">
    <location>
        <begin position="811"/>
        <end position="833"/>
    </location>
</feature>
<feature type="compositionally biased region" description="Low complexity" evidence="17">
    <location>
        <begin position="349"/>
        <end position="364"/>
    </location>
</feature>
<dbReference type="InterPro" id="IPR042294">
    <property type="entry name" value="SETD2_animal"/>
</dbReference>
<dbReference type="SMART" id="SM00570">
    <property type="entry name" value="AWS"/>
    <property type="match status" value="1"/>
</dbReference>
<evidence type="ECO:0000313" key="22">
    <source>
        <dbReference type="EMBL" id="CAB3371602.1"/>
    </source>
</evidence>
<dbReference type="Pfam" id="PF00856">
    <property type="entry name" value="SET"/>
    <property type="match status" value="1"/>
</dbReference>
<evidence type="ECO:0000256" key="14">
    <source>
        <dbReference type="ARBA" id="ARBA00023015"/>
    </source>
</evidence>
<protein>
    <recommendedName>
        <fullName evidence="3">[histone H3]-lysine(36) N-trimethyltransferase</fullName>
        <ecNumber evidence="3">2.1.1.359</ecNumber>
    </recommendedName>
</protein>
<comment type="subcellular location">
    <subcellularLocation>
        <location evidence="2">Chromosome</location>
    </subcellularLocation>
    <subcellularLocation>
        <location evidence="1">Nucleus</location>
    </subcellularLocation>
</comment>
<dbReference type="SUPFAM" id="SSF51045">
    <property type="entry name" value="WW domain"/>
    <property type="match status" value="1"/>
</dbReference>
<keyword evidence="16" id="KW-0539">Nucleus</keyword>
<keyword evidence="8" id="KW-0808">Transferase</keyword>
<organism evidence="22 23">
    <name type="scientific">Cloeon dipterum</name>
    <dbReference type="NCBI Taxonomy" id="197152"/>
    <lineage>
        <taxon>Eukaryota</taxon>
        <taxon>Metazoa</taxon>
        <taxon>Ecdysozoa</taxon>
        <taxon>Arthropoda</taxon>
        <taxon>Hexapoda</taxon>
        <taxon>Insecta</taxon>
        <taxon>Pterygota</taxon>
        <taxon>Palaeoptera</taxon>
        <taxon>Ephemeroptera</taxon>
        <taxon>Pisciforma</taxon>
        <taxon>Baetidae</taxon>
        <taxon>Cloeon</taxon>
    </lineage>
</organism>
<reference evidence="22 23" key="1">
    <citation type="submission" date="2020-04" db="EMBL/GenBank/DDBJ databases">
        <authorList>
            <person name="Alioto T."/>
            <person name="Alioto T."/>
            <person name="Gomez Garrido J."/>
        </authorList>
    </citation>
    <scope>NUCLEOTIDE SEQUENCE [LARGE SCALE GENOMIC DNA]</scope>
</reference>
<feature type="region of interest" description="Disordered" evidence="17">
    <location>
        <begin position="931"/>
        <end position="958"/>
    </location>
</feature>
<feature type="compositionally biased region" description="Polar residues" evidence="17">
    <location>
        <begin position="250"/>
        <end position="267"/>
    </location>
</feature>
<dbReference type="EMBL" id="CADEPI010000063">
    <property type="protein sequence ID" value="CAB3371602.1"/>
    <property type="molecule type" value="Genomic_DNA"/>
</dbReference>
<comment type="caution">
    <text evidence="22">The sequence shown here is derived from an EMBL/GenBank/DDBJ whole genome shotgun (WGS) entry which is preliminary data.</text>
</comment>
<keyword evidence="4" id="KW-0158">Chromosome</keyword>
<feature type="region of interest" description="Disordered" evidence="17">
    <location>
        <begin position="156"/>
        <end position="206"/>
    </location>
</feature>
<keyword evidence="6" id="KW-0597">Phosphoprotein</keyword>
<keyword evidence="5" id="KW-0217">Developmental protein</keyword>
<name>A0A8S1CMR7_9INSE</name>
<feature type="domain" description="AWS" evidence="21">
    <location>
        <begin position="403"/>
        <end position="452"/>
    </location>
</feature>
<dbReference type="PROSITE" id="PS50868">
    <property type="entry name" value="POST_SET"/>
    <property type="match status" value="1"/>
</dbReference>
<gene>
    <name evidence="22" type="ORF">CLODIP_2_CD01595</name>
</gene>
<feature type="region of interest" description="Disordered" evidence="17">
    <location>
        <begin position="874"/>
        <end position="893"/>
    </location>
</feature>
<keyword evidence="12" id="KW-0862">Zinc</keyword>
<dbReference type="GO" id="GO:0005634">
    <property type="term" value="C:nucleus"/>
    <property type="evidence" value="ECO:0007669"/>
    <property type="project" value="UniProtKB-SubCell"/>
</dbReference>
<dbReference type="InterPro" id="IPR013257">
    <property type="entry name" value="SRI"/>
</dbReference>
<dbReference type="InterPro" id="IPR038190">
    <property type="entry name" value="SRI_sf"/>
</dbReference>
<evidence type="ECO:0000256" key="7">
    <source>
        <dbReference type="ARBA" id="ARBA00022603"/>
    </source>
</evidence>
<feature type="compositionally biased region" description="Acidic residues" evidence="17">
    <location>
        <begin position="1112"/>
        <end position="1136"/>
    </location>
</feature>
<keyword evidence="11" id="KW-0221">Differentiation</keyword>
<dbReference type="PANTHER" id="PTHR46711">
    <property type="entry name" value="HISTONE-LYSINE N-METHYLTRANSFERASE SETD2"/>
    <property type="match status" value="1"/>
</dbReference>
<dbReference type="InterPro" id="IPR044437">
    <property type="entry name" value="SETD2/Set2_SET"/>
</dbReference>
<evidence type="ECO:0000259" key="19">
    <source>
        <dbReference type="PROSITE" id="PS50280"/>
    </source>
</evidence>
<feature type="compositionally biased region" description="Low complexity" evidence="17">
    <location>
        <begin position="50"/>
        <end position="64"/>
    </location>
</feature>
<evidence type="ECO:0000256" key="12">
    <source>
        <dbReference type="ARBA" id="ARBA00022833"/>
    </source>
</evidence>
<dbReference type="GO" id="GO:0046872">
    <property type="term" value="F:metal ion binding"/>
    <property type="evidence" value="ECO:0007669"/>
    <property type="project" value="UniProtKB-KW"/>
</dbReference>
<dbReference type="Gene3D" id="2.170.270.10">
    <property type="entry name" value="SET domain"/>
    <property type="match status" value="1"/>
</dbReference>
<dbReference type="CDD" id="cd19172">
    <property type="entry name" value="SET_SETD2"/>
    <property type="match status" value="1"/>
</dbReference>
<evidence type="ECO:0000256" key="6">
    <source>
        <dbReference type="ARBA" id="ARBA00022553"/>
    </source>
</evidence>
<dbReference type="InterPro" id="IPR001202">
    <property type="entry name" value="WW_dom"/>
</dbReference>
<feature type="region of interest" description="Disordered" evidence="17">
    <location>
        <begin position="744"/>
        <end position="765"/>
    </location>
</feature>
<sequence length="1351" mass="153781">MGRKKKAVGRTAAPKAPNNSEENKPRGRGRPRKYPVVAAVPESDSKEESQQSASSTADDQSQEAPLPEQPAAGTTDESGAIAVTAGSKKFGKFRILHSSSPSSSSGEQPSEFAIKSEEAPAPVEEVKVEELVAMEVDEPPIVVSADIEVATTEVATTEVATTEEVTTEEVTTEEVTTDEVTTEEVTTEEVSSEEEPKEQQQPLEGEIQRLQNLSIEPLVQVKEDIMENIVIEMKDEEPMEKEKEEPKSTVEANNANTESATPVQTDESTSSVRRRSSRIKVILESNVKTKPTKDSKEDKESKDKDVDANGQGKEQSESDFSTPSTPSTSIKPVKVKSRWRRSSELEMGSNNQSKSSSQGGTTASVPATPKISQPLSADEERLKNFKKIDKNLYLTQRTTNKETKRMICECEPVDDDEMGCGEDCLNRMLMIECGPRCPLGDKCSNKRFQKMEYSPIEVVRTEKKGFGLQAMADIEDGAFLSEYVGEVLDPYEFQNRAEDYANDKNRHYYFMALKSDAIIDATIKGNNSRFINHSCDPNAETQKWTVNGELRIGFFAIKNIAAGEEITFDYQLQRYGKEAQRCYCEAENCRGWIGGDPDKEETVTKKGTKTADKKDKKSKPKPKFYIVQELLEDQDLENEVKKLCNGGLKNKQSTLTFSRLMVRVDDQEKRKRLLELLQNAETPCRRLFLDYHGLRLMWSWMVDERNEIRLEIMNTLDRLPISNITVLQDTKVFGIIVKWEEESRPIETDSTKEDPEKKATAPLLAEEETVTVKNEPAEDILMEESAVKGEEAGEVKEGAPTEKVATVDEEANVAKPEETVEEASKTPEDEDASKEAAALKVAERRAAENKIAKALLEIWKTLPEVFKIPRKVKKEQMKEHEREAERNYQKSLENRGYKAEYAESSDRARQERYRGASLIVSNFSSNFKRRDVKDDLRKPRMDRNEDRSTSGMSKFERRQLFAQRVEQEEREKQQQMWMEREAERRQQIRMMEQQQQQPHIQMDANGVPCFFDPTTNQWHVVHAPAILTKPAAEPPELQQPVLDPSVWQQVTHIPIPPLPPRWKAAYDDIGQPYFFHIRRRVPQWQPPPFPSAGSITSSDDSSSSSELTSSAESEESESSEEEESEDEPQELEEAEMEPSAPGEEESKVKDPSEDTKKPEEVESKEPRRREGLIKELIIISPRREEDIPTESTKARIRKAKEQLRLEKQAAMRKQHIQHRHKDKTREKQRTIKIKNTGGDIDVETEKKIKEDFLAKMATTVVSTLNPFHRPECQQGRITSSEDFKYLARKLTNFVMLKELKHCRKVSDLSCNDSVKHKAREYIKKYMAKFGEVYCRKEEREREKKEASGDPE</sequence>
<evidence type="ECO:0000256" key="11">
    <source>
        <dbReference type="ARBA" id="ARBA00022782"/>
    </source>
</evidence>
<dbReference type="PROSITE" id="PS50280">
    <property type="entry name" value="SET"/>
    <property type="match status" value="1"/>
</dbReference>
<dbReference type="GO" id="GO:0032259">
    <property type="term" value="P:methylation"/>
    <property type="evidence" value="ECO:0007669"/>
    <property type="project" value="UniProtKB-KW"/>
</dbReference>
<evidence type="ECO:0000256" key="13">
    <source>
        <dbReference type="ARBA" id="ARBA00022853"/>
    </source>
</evidence>
<dbReference type="OrthoDB" id="308383at2759"/>
<feature type="domain" description="Post-SET" evidence="20">
    <location>
        <begin position="578"/>
        <end position="594"/>
    </location>
</feature>
<dbReference type="SUPFAM" id="SSF82199">
    <property type="entry name" value="SET domain"/>
    <property type="match status" value="1"/>
</dbReference>
<feature type="compositionally biased region" description="Basic and acidic residues" evidence="17">
    <location>
        <begin position="291"/>
        <end position="307"/>
    </location>
</feature>
<dbReference type="Gene3D" id="2.20.70.10">
    <property type="match status" value="1"/>
</dbReference>
<evidence type="ECO:0000259" key="21">
    <source>
        <dbReference type="PROSITE" id="PS51215"/>
    </source>
</evidence>
<dbReference type="InterPro" id="IPR001214">
    <property type="entry name" value="SET_dom"/>
</dbReference>
<accession>A0A8S1CMR7</accession>
<dbReference type="InterPro" id="IPR003616">
    <property type="entry name" value="Post-SET_dom"/>
</dbReference>
<feature type="compositionally biased region" description="Basic and acidic residues" evidence="17">
    <location>
        <begin position="744"/>
        <end position="759"/>
    </location>
</feature>
<feature type="region of interest" description="Disordered" evidence="17">
    <location>
        <begin position="232"/>
        <end position="378"/>
    </location>
</feature>
<evidence type="ECO:0000256" key="15">
    <source>
        <dbReference type="ARBA" id="ARBA00023163"/>
    </source>
</evidence>
<dbReference type="InterPro" id="IPR046341">
    <property type="entry name" value="SET_dom_sf"/>
</dbReference>
<evidence type="ECO:0000313" key="23">
    <source>
        <dbReference type="Proteomes" id="UP000494165"/>
    </source>
</evidence>
<evidence type="ECO:0000256" key="5">
    <source>
        <dbReference type="ARBA" id="ARBA00022473"/>
    </source>
</evidence>
<evidence type="ECO:0000256" key="16">
    <source>
        <dbReference type="ARBA" id="ARBA00023242"/>
    </source>
</evidence>
<dbReference type="GO" id="GO:0030154">
    <property type="term" value="P:cell differentiation"/>
    <property type="evidence" value="ECO:0007669"/>
    <property type="project" value="UniProtKB-KW"/>
</dbReference>
<dbReference type="FunFam" id="2.170.270.10:FF:000016">
    <property type="entry name" value="Histone-lysine N-methyltransferase"/>
    <property type="match status" value="1"/>
</dbReference>
<keyword evidence="10" id="KW-0479">Metal-binding</keyword>
<keyword evidence="23" id="KW-1185">Reference proteome</keyword>
<dbReference type="InterPro" id="IPR006560">
    <property type="entry name" value="AWS_dom"/>
</dbReference>
<dbReference type="EC" id="2.1.1.359" evidence="3"/>
<keyword evidence="14" id="KW-0805">Transcription regulation</keyword>
<dbReference type="InterPro" id="IPR036020">
    <property type="entry name" value="WW_dom_sf"/>
</dbReference>
<evidence type="ECO:0000256" key="17">
    <source>
        <dbReference type="SAM" id="MobiDB-lite"/>
    </source>
</evidence>
<evidence type="ECO:0000256" key="8">
    <source>
        <dbReference type="ARBA" id="ARBA00022679"/>
    </source>
</evidence>
<feature type="region of interest" description="Disordered" evidence="17">
    <location>
        <begin position="1"/>
        <end position="80"/>
    </location>
</feature>
<keyword evidence="9" id="KW-0949">S-adenosyl-L-methionine</keyword>
<evidence type="ECO:0000256" key="2">
    <source>
        <dbReference type="ARBA" id="ARBA00004286"/>
    </source>
</evidence>
<dbReference type="SMART" id="SM00508">
    <property type="entry name" value="PostSET"/>
    <property type="match status" value="1"/>
</dbReference>
<dbReference type="PROSITE" id="PS51215">
    <property type="entry name" value="AWS"/>
    <property type="match status" value="1"/>
</dbReference>
<evidence type="ECO:0000256" key="1">
    <source>
        <dbReference type="ARBA" id="ARBA00004123"/>
    </source>
</evidence>
<keyword evidence="7" id="KW-0489">Methyltransferase</keyword>
<evidence type="ECO:0000259" key="18">
    <source>
        <dbReference type="PROSITE" id="PS50020"/>
    </source>
</evidence>
<evidence type="ECO:0000256" key="3">
    <source>
        <dbReference type="ARBA" id="ARBA00012178"/>
    </source>
</evidence>
<feature type="compositionally biased region" description="Acidic residues" evidence="17">
    <location>
        <begin position="165"/>
        <end position="196"/>
    </location>
</feature>
<dbReference type="Gene3D" id="1.10.1740.100">
    <property type="entry name" value="Set2, Rpb1 interacting domain"/>
    <property type="match status" value="1"/>
</dbReference>
<feature type="compositionally biased region" description="Low complexity" evidence="17">
    <location>
        <begin position="1094"/>
        <end position="1111"/>
    </location>
</feature>
<evidence type="ECO:0000259" key="20">
    <source>
        <dbReference type="PROSITE" id="PS50868"/>
    </source>
</evidence>
<keyword evidence="13" id="KW-0156">Chromatin regulator</keyword>
<evidence type="ECO:0000256" key="10">
    <source>
        <dbReference type="ARBA" id="ARBA00022723"/>
    </source>
</evidence>
<feature type="compositionally biased region" description="Basic and acidic residues" evidence="17">
    <location>
        <begin position="815"/>
        <end position="827"/>
    </location>
</feature>
<feature type="domain" description="SET" evidence="19">
    <location>
        <begin position="454"/>
        <end position="571"/>
    </location>
</feature>
<dbReference type="Pfam" id="PF17907">
    <property type="entry name" value="AWS"/>
    <property type="match status" value="1"/>
</dbReference>
<feature type="domain" description="WW" evidence="18">
    <location>
        <begin position="1056"/>
        <end position="1089"/>
    </location>
</feature>
<dbReference type="Pfam" id="PF08236">
    <property type="entry name" value="SRI"/>
    <property type="match status" value="1"/>
</dbReference>
<evidence type="ECO:0000256" key="4">
    <source>
        <dbReference type="ARBA" id="ARBA00022454"/>
    </source>
</evidence>
<proteinExistence type="predicted"/>
<dbReference type="SMART" id="SM00317">
    <property type="entry name" value="SET"/>
    <property type="match status" value="1"/>
</dbReference>
<dbReference type="GO" id="GO:0006355">
    <property type="term" value="P:regulation of DNA-templated transcription"/>
    <property type="evidence" value="ECO:0007669"/>
    <property type="project" value="InterPro"/>
</dbReference>
<feature type="region of interest" description="Disordered" evidence="17">
    <location>
        <begin position="1085"/>
        <end position="1168"/>
    </location>
</feature>
<dbReference type="SMART" id="SM00456">
    <property type="entry name" value="WW"/>
    <property type="match status" value="1"/>
</dbReference>
<dbReference type="PANTHER" id="PTHR46711:SF1">
    <property type="entry name" value="HISTONE-LYSINE N-METHYLTRANSFERASE SETD2"/>
    <property type="match status" value="1"/>
</dbReference>
<keyword evidence="15" id="KW-0804">Transcription</keyword>
<dbReference type="GO" id="GO:0140955">
    <property type="term" value="F:histone H3K36 trimethyltransferase activity"/>
    <property type="evidence" value="ECO:0007669"/>
    <property type="project" value="UniProtKB-EC"/>
</dbReference>
<feature type="compositionally biased region" description="Basic and acidic residues" evidence="17">
    <location>
        <begin position="1144"/>
        <end position="1168"/>
    </location>
</feature>
<evidence type="ECO:0000256" key="9">
    <source>
        <dbReference type="ARBA" id="ARBA00022691"/>
    </source>
</evidence>
<dbReference type="CDD" id="cd00201">
    <property type="entry name" value="WW"/>
    <property type="match status" value="1"/>
</dbReference>